<evidence type="ECO:0000256" key="8">
    <source>
        <dbReference type="ARBA" id="ARBA00023172"/>
    </source>
</evidence>
<evidence type="ECO:0000256" key="3">
    <source>
        <dbReference type="ARBA" id="ARBA00022454"/>
    </source>
</evidence>
<reference evidence="12 13" key="2">
    <citation type="submission" date="2018-11" db="EMBL/GenBank/DDBJ databases">
        <authorList>
            <consortium name="Pathogen Informatics"/>
        </authorList>
    </citation>
    <scope>NUCLEOTIDE SEQUENCE [LARGE SCALE GENOMIC DNA]</scope>
</reference>
<dbReference type="AlphaFoldDB" id="A0A183IWT7"/>
<keyword evidence="13" id="KW-1185">Reference proteome</keyword>
<reference evidence="14" key="1">
    <citation type="submission" date="2016-06" db="UniProtKB">
        <authorList>
            <consortium name="WormBaseParasite"/>
        </authorList>
    </citation>
    <scope>IDENTIFICATION</scope>
</reference>
<keyword evidence="3" id="KW-0158">Chromosome</keyword>
<dbReference type="GO" id="GO:0000724">
    <property type="term" value="P:double-strand break repair via homologous recombination"/>
    <property type="evidence" value="ECO:0007669"/>
    <property type="project" value="TreeGrafter"/>
</dbReference>
<organism evidence="14">
    <name type="scientific">Soboliphyme baturini</name>
    <dbReference type="NCBI Taxonomy" id="241478"/>
    <lineage>
        <taxon>Eukaryota</taxon>
        <taxon>Metazoa</taxon>
        <taxon>Ecdysozoa</taxon>
        <taxon>Nematoda</taxon>
        <taxon>Enoplea</taxon>
        <taxon>Dorylaimia</taxon>
        <taxon>Dioctophymatida</taxon>
        <taxon>Dioctophymatoidea</taxon>
        <taxon>Soboliphymatidae</taxon>
        <taxon>Soboliphyme</taxon>
    </lineage>
</organism>
<protein>
    <submittedName>
        <fullName evidence="14">SMC hinge domain-containing protein</fullName>
    </submittedName>
</protein>
<gene>
    <name evidence="12" type="ORF">SBAD_LOCUS8084</name>
</gene>
<dbReference type="EMBL" id="UZAM01011236">
    <property type="protein sequence ID" value="VDP15284.1"/>
    <property type="molecule type" value="Genomic_DNA"/>
</dbReference>
<evidence type="ECO:0000256" key="6">
    <source>
        <dbReference type="ARBA" id="ARBA00022840"/>
    </source>
</evidence>
<evidence type="ECO:0000256" key="9">
    <source>
        <dbReference type="ARBA" id="ARBA00023204"/>
    </source>
</evidence>
<keyword evidence="4" id="KW-0547">Nucleotide-binding</keyword>
<feature type="coiled-coil region" evidence="11">
    <location>
        <begin position="580"/>
        <end position="610"/>
    </location>
</feature>
<dbReference type="OrthoDB" id="10072614at2759"/>
<feature type="coiled-coil region" evidence="11">
    <location>
        <begin position="20"/>
        <end position="54"/>
    </location>
</feature>
<dbReference type="Proteomes" id="UP000270296">
    <property type="component" value="Unassembled WGS sequence"/>
</dbReference>
<evidence type="ECO:0000256" key="10">
    <source>
        <dbReference type="ARBA" id="ARBA00023242"/>
    </source>
</evidence>
<dbReference type="PANTHER" id="PTHR19306:SF6">
    <property type="entry name" value="STRUCTURAL MAINTENANCE OF CHROMOSOMES PROTEIN 6"/>
    <property type="match status" value="1"/>
</dbReference>
<proteinExistence type="predicted"/>
<dbReference type="GO" id="GO:0005524">
    <property type="term" value="F:ATP binding"/>
    <property type="evidence" value="ECO:0007669"/>
    <property type="project" value="UniProtKB-KW"/>
</dbReference>
<keyword evidence="6" id="KW-0067">ATP-binding</keyword>
<sequence length="653" mass="75356">MENSKVQLKDATCELAWANVRDLEKTLARLGKELEEEQQKVRSVLDKIDKTKDEEREAVDAMKPLEVKQSQLKRRHQAMETKISAISVTLDQMHKSFVAKKSVIKTEKTELQMITSEKTSVEEHLRKLLSAASEEELMAMKAKIAEVEIEFKNASSRLAVSEKNVEKAQNVVSKVEEQSNSMRMRLVQIENLLRQYGMQIRVLRESERNRMARFGPYVPELVEKMKHAYSAGRFKRKPRGPLGIYVEVQDPDWMLPVECCVGFGNEQLRSYVAQELRRSDVVTVLTAMTTDDPVIINALVDSRNIDRVALFKDDSEMRRVMHNRPPRNIKEAFSSCASHCLTEPVFRYYPQKNQRPLLLLRSFKSQIASVEEEARKAAKERDSIRSRMLQHDAMLRKSRADLLLLQDEASYISNDVTKHKEKLDKLKLDLLNLHPPDETIELLHKELKKCESQILEKQEIIKSAEEQATIEEDALKSKKAEYDELSGESSAISTELRHISNQLECQRDKVQESRTVRATYKQELINLQNRDCDLKAQIAETQQQLKSATTKAKNLSPNRIVSSQSVTAIEINITRLKKFIQGSELRLGNYEETRKKYEEKISELDSLSQHINDLRGVIMFDLIPQSAIDFFARKYEFLLIVDSILFICLMQVN</sequence>
<evidence type="ECO:0000256" key="7">
    <source>
        <dbReference type="ARBA" id="ARBA00023054"/>
    </source>
</evidence>
<keyword evidence="9" id="KW-0234">DNA repair</keyword>
<dbReference type="GO" id="GO:0003684">
    <property type="term" value="F:damaged DNA binding"/>
    <property type="evidence" value="ECO:0007669"/>
    <property type="project" value="TreeGrafter"/>
</dbReference>
<evidence type="ECO:0000313" key="12">
    <source>
        <dbReference type="EMBL" id="VDP15284.1"/>
    </source>
</evidence>
<evidence type="ECO:0000256" key="11">
    <source>
        <dbReference type="SAM" id="Coils"/>
    </source>
</evidence>
<keyword evidence="5" id="KW-0227">DNA damage</keyword>
<dbReference type="Gene3D" id="1.10.287.1490">
    <property type="match status" value="1"/>
</dbReference>
<dbReference type="GO" id="GO:0035861">
    <property type="term" value="C:site of double-strand break"/>
    <property type="evidence" value="ECO:0007669"/>
    <property type="project" value="TreeGrafter"/>
</dbReference>
<feature type="coiled-coil region" evidence="11">
    <location>
        <begin position="360"/>
        <end position="387"/>
    </location>
</feature>
<accession>A0A183IWT7</accession>
<evidence type="ECO:0000256" key="1">
    <source>
        <dbReference type="ARBA" id="ARBA00004123"/>
    </source>
</evidence>
<dbReference type="PANTHER" id="PTHR19306">
    <property type="entry name" value="STRUCTURAL MAINTENANCE OF CHROMOSOMES 5,6 SMC5, SMC6"/>
    <property type="match status" value="1"/>
</dbReference>
<comment type="subcellular location">
    <subcellularLocation>
        <location evidence="2">Chromosome</location>
    </subcellularLocation>
    <subcellularLocation>
        <location evidence="1">Nucleus</location>
    </subcellularLocation>
</comment>
<name>A0A183IWT7_9BILA</name>
<evidence type="ECO:0000256" key="2">
    <source>
        <dbReference type="ARBA" id="ARBA00004286"/>
    </source>
</evidence>
<dbReference type="WBParaSite" id="SBAD_0000838301-mRNA-1">
    <property type="protein sequence ID" value="SBAD_0000838301-mRNA-1"/>
    <property type="gene ID" value="SBAD_0000838301"/>
</dbReference>
<evidence type="ECO:0000256" key="4">
    <source>
        <dbReference type="ARBA" id="ARBA00022741"/>
    </source>
</evidence>
<keyword evidence="7 11" id="KW-0175">Coiled coil</keyword>
<keyword evidence="8" id="KW-0233">DNA recombination</keyword>
<keyword evidence="10" id="KW-0539">Nucleus</keyword>
<dbReference type="GO" id="GO:0003697">
    <property type="term" value="F:single-stranded DNA binding"/>
    <property type="evidence" value="ECO:0007669"/>
    <property type="project" value="TreeGrafter"/>
</dbReference>
<evidence type="ECO:0000313" key="13">
    <source>
        <dbReference type="Proteomes" id="UP000270296"/>
    </source>
</evidence>
<evidence type="ECO:0000313" key="14">
    <source>
        <dbReference type="WBParaSite" id="SBAD_0000838301-mRNA-1"/>
    </source>
</evidence>
<feature type="coiled-coil region" evidence="11">
    <location>
        <begin position="130"/>
        <end position="185"/>
    </location>
</feature>
<dbReference type="GO" id="GO:0030915">
    <property type="term" value="C:Smc5-Smc6 complex"/>
    <property type="evidence" value="ECO:0007669"/>
    <property type="project" value="TreeGrafter"/>
</dbReference>
<dbReference type="GO" id="GO:0005634">
    <property type="term" value="C:nucleus"/>
    <property type="evidence" value="ECO:0007669"/>
    <property type="project" value="UniProtKB-SubCell"/>
</dbReference>
<evidence type="ECO:0000256" key="5">
    <source>
        <dbReference type="ARBA" id="ARBA00022763"/>
    </source>
</evidence>
<feature type="coiled-coil region" evidence="11">
    <location>
        <begin position="440"/>
        <end position="481"/>
    </location>
</feature>